<protein>
    <submittedName>
        <fullName evidence="7">CDP-alcohol phosphatidyltransferase family protein</fullName>
    </submittedName>
</protein>
<organism evidence="7 8">
    <name type="scientific">Entamoeba histolytica</name>
    <dbReference type="NCBI Taxonomy" id="5759"/>
    <lineage>
        <taxon>Eukaryota</taxon>
        <taxon>Amoebozoa</taxon>
        <taxon>Evosea</taxon>
        <taxon>Archamoebae</taxon>
        <taxon>Mastigamoebida</taxon>
        <taxon>Entamoebidae</taxon>
        <taxon>Entamoeba</taxon>
    </lineage>
</organism>
<dbReference type="GO" id="GO:0008654">
    <property type="term" value="P:phospholipid biosynthetic process"/>
    <property type="evidence" value="ECO:0007669"/>
    <property type="project" value="InterPro"/>
</dbReference>
<evidence type="ECO:0000256" key="1">
    <source>
        <dbReference type="ARBA" id="ARBA00004370"/>
    </source>
</evidence>
<comment type="caution">
    <text evidence="7">The sequence shown here is derived from an EMBL/GenBank/DDBJ whole genome shotgun (WGS) entry which is preliminary data.</text>
</comment>
<dbReference type="InterPro" id="IPR043130">
    <property type="entry name" value="CDP-OH_PTrfase_TM_dom"/>
</dbReference>
<reference evidence="7 8" key="1">
    <citation type="submission" date="2016-05" db="EMBL/GenBank/DDBJ databases">
        <title>First whole genome sequencing of Entamoeba histolytica HM1:IMSS-clone-6.</title>
        <authorList>
            <person name="Mukherjee Avik.K."/>
            <person name="Izumyama S."/>
            <person name="Nakada-Tsukui K."/>
            <person name="Nozaki T."/>
        </authorList>
    </citation>
    <scope>NUCLEOTIDE SEQUENCE [LARGE SCALE GENOMIC DNA]</scope>
    <source>
        <strain evidence="7 8">HM1:IMSS clone 6</strain>
    </source>
</reference>
<keyword evidence="6" id="KW-0812">Transmembrane</keyword>
<evidence type="ECO:0000256" key="5">
    <source>
        <dbReference type="RuleBase" id="RU003750"/>
    </source>
</evidence>
<comment type="subcellular location">
    <subcellularLocation>
        <location evidence="1">Membrane</location>
    </subcellularLocation>
</comment>
<dbReference type="InterPro" id="IPR048254">
    <property type="entry name" value="CDP_ALCOHOL_P_TRANSF_CS"/>
</dbReference>
<dbReference type="EMBL" id="BDEQ01000001">
    <property type="protein sequence ID" value="GAT99350.1"/>
    <property type="molecule type" value="Genomic_DNA"/>
</dbReference>
<keyword evidence="6" id="KW-1133">Transmembrane helix</keyword>
<feature type="transmembrane region" description="Helical" evidence="6">
    <location>
        <begin position="316"/>
        <end position="333"/>
    </location>
</feature>
<dbReference type="Gene3D" id="1.20.120.1760">
    <property type="match status" value="1"/>
</dbReference>
<name>A0A5K1U2C9_ENTHI</name>
<dbReference type="VEuPathDB" id="AmoebaDB:KM1_165720"/>
<accession>A0A5K1U2C9</accession>
<proteinExistence type="inferred from homology"/>
<evidence type="ECO:0000256" key="4">
    <source>
        <dbReference type="ARBA" id="ARBA00023136"/>
    </source>
</evidence>
<evidence type="ECO:0000256" key="6">
    <source>
        <dbReference type="SAM" id="Phobius"/>
    </source>
</evidence>
<dbReference type="VEuPathDB" id="AmoebaDB:EHI5A_137870"/>
<dbReference type="Proteomes" id="UP000078387">
    <property type="component" value="Unassembled WGS sequence"/>
</dbReference>
<evidence type="ECO:0000256" key="3">
    <source>
        <dbReference type="ARBA" id="ARBA00022679"/>
    </source>
</evidence>
<feature type="transmembrane region" description="Helical" evidence="6">
    <location>
        <begin position="30"/>
        <end position="47"/>
    </location>
</feature>
<dbReference type="InterPro" id="IPR014472">
    <property type="entry name" value="CHOPT"/>
</dbReference>
<dbReference type="PROSITE" id="PS00379">
    <property type="entry name" value="CDP_ALCOHOL_P_TRANSF"/>
    <property type="match status" value="1"/>
</dbReference>
<dbReference type="VEuPathDB" id="AmoebaDB:EHI_182040"/>
<feature type="transmembrane region" description="Helical" evidence="6">
    <location>
        <begin position="339"/>
        <end position="364"/>
    </location>
</feature>
<sequence>MFCNLIKFPLFVSEQGLDNLQYYKYSGVDLSLMVNYFLGPYFWNILIEKFPMWLAPNMITLAGGLFMGMAMIIMNIFLGPNSEPNILVNIFVCIMIFLYQTADNLDGKQARRTKSSSPLGELFDHGVDSIMIGIFSLAVVLNLHQTTTKCYLLMMALNTVFYMSHWEEYHVGTLVLGYIMNPTELQYLTIGFLLFQGFFPKVGETIILMVSINDMIYYFILICCVLGCFKYYLNVSHWSQKNNTNLSSAILCMTQYFIFLILTLLLILLLQRNLNQSYKVFWINCYIIILINAYLTQRLVVKRICKEPISMMDNIFYGYGLYIITLFIVLIFHNESLAFLTTIGGLIFAFFMESLLIGDICYAFSHHLGIHVLTISPIEENDV</sequence>
<feature type="transmembrane region" description="Helical" evidence="6">
    <location>
        <begin position="122"/>
        <end position="140"/>
    </location>
</feature>
<feature type="transmembrane region" description="Helical" evidence="6">
    <location>
        <begin position="84"/>
        <end position="102"/>
    </location>
</feature>
<feature type="transmembrane region" description="Helical" evidence="6">
    <location>
        <begin position="59"/>
        <end position="78"/>
    </location>
</feature>
<dbReference type="AlphaFoldDB" id="A0A5K1U2C9"/>
<dbReference type="FunFam" id="1.20.120.1760:FF:000015">
    <property type="entry name" value="CDP-alcohol phosphatidyltransferase family protein"/>
    <property type="match status" value="1"/>
</dbReference>
<dbReference type="GO" id="GO:0016780">
    <property type="term" value="F:phosphotransferase activity, for other substituted phosphate groups"/>
    <property type="evidence" value="ECO:0007669"/>
    <property type="project" value="InterPro"/>
</dbReference>
<comment type="similarity">
    <text evidence="2 5">Belongs to the CDP-alcohol phosphatidyltransferase class-I family.</text>
</comment>
<dbReference type="VEuPathDB" id="AmoebaDB:EHI7A_088590"/>
<evidence type="ECO:0000313" key="8">
    <source>
        <dbReference type="Proteomes" id="UP000078387"/>
    </source>
</evidence>
<feature type="transmembrane region" description="Helical" evidence="6">
    <location>
        <begin position="276"/>
        <end position="295"/>
    </location>
</feature>
<dbReference type="Pfam" id="PF01066">
    <property type="entry name" value="CDP-OH_P_transf"/>
    <property type="match status" value="1"/>
</dbReference>
<feature type="transmembrane region" description="Helical" evidence="6">
    <location>
        <begin position="245"/>
        <end position="270"/>
    </location>
</feature>
<feature type="transmembrane region" description="Helical" evidence="6">
    <location>
        <begin position="215"/>
        <end position="233"/>
    </location>
</feature>
<keyword evidence="4 6" id="KW-0472">Membrane</keyword>
<dbReference type="InterPro" id="IPR000462">
    <property type="entry name" value="CDP-OH_P_trans"/>
</dbReference>
<dbReference type="OMA" id="RYASGVC"/>
<dbReference type="PANTHER" id="PTHR10414">
    <property type="entry name" value="ETHANOLAMINEPHOSPHOTRANSFERASE"/>
    <property type="match status" value="1"/>
</dbReference>
<dbReference type="PIRSF" id="PIRSF015665">
    <property type="entry name" value="CHOPT"/>
    <property type="match status" value="1"/>
</dbReference>
<dbReference type="VEuPathDB" id="AmoebaDB:EHI8A_124090"/>
<dbReference type="GO" id="GO:0016020">
    <property type="term" value="C:membrane"/>
    <property type="evidence" value="ECO:0007669"/>
    <property type="project" value="UniProtKB-SubCell"/>
</dbReference>
<evidence type="ECO:0000313" key="7">
    <source>
        <dbReference type="EMBL" id="GAT99350.1"/>
    </source>
</evidence>
<keyword evidence="3 5" id="KW-0808">Transferase</keyword>
<dbReference type="PANTHER" id="PTHR10414:SF77">
    <property type="entry name" value="CDP-ALCOHOL PHOSPHATIDYLTRANSFERASE FAMILY PROTEIN"/>
    <property type="match status" value="1"/>
</dbReference>
<gene>
    <name evidence="7" type="ORF">CL6EHI_182040</name>
</gene>
<evidence type="ECO:0000256" key="2">
    <source>
        <dbReference type="ARBA" id="ARBA00010441"/>
    </source>
</evidence>